<dbReference type="PROSITE" id="PS00108">
    <property type="entry name" value="PROTEIN_KINASE_ST"/>
    <property type="match status" value="1"/>
</dbReference>
<dbReference type="PROSITE" id="PS50011">
    <property type="entry name" value="PROTEIN_KINASE_DOM"/>
    <property type="match status" value="1"/>
</dbReference>
<evidence type="ECO:0000256" key="18">
    <source>
        <dbReference type="SAM" id="MobiDB-lite"/>
    </source>
</evidence>
<keyword evidence="15" id="KW-0325">Glycoprotein</keyword>
<evidence type="ECO:0000256" key="10">
    <source>
        <dbReference type="ARBA" id="ARBA00022840"/>
    </source>
</evidence>
<organism evidence="20 21">
    <name type="scientific">Colocasia esculenta</name>
    <name type="common">Wild taro</name>
    <name type="synonym">Arum esculentum</name>
    <dbReference type="NCBI Taxonomy" id="4460"/>
    <lineage>
        <taxon>Eukaryota</taxon>
        <taxon>Viridiplantae</taxon>
        <taxon>Streptophyta</taxon>
        <taxon>Embryophyta</taxon>
        <taxon>Tracheophyta</taxon>
        <taxon>Spermatophyta</taxon>
        <taxon>Magnoliopsida</taxon>
        <taxon>Liliopsida</taxon>
        <taxon>Araceae</taxon>
        <taxon>Aroideae</taxon>
        <taxon>Colocasieae</taxon>
        <taxon>Colocasia</taxon>
    </lineage>
</organism>
<dbReference type="InterPro" id="IPR001245">
    <property type="entry name" value="Ser-Thr/Tyr_kinase_cat_dom"/>
</dbReference>
<gene>
    <name evidence="20" type="ORF">Taro_030478</name>
</gene>
<keyword evidence="12" id="KW-0472">Membrane</keyword>
<evidence type="ECO:0000256" key="7">
    <source>
        <dbReference type="ARBA" id="ARBA00022729"/>
    </source>
</evidence>
<keyword evidence="7" id="KW-0732">Signal</keyword>
<evidence type="ECO:0000256" key="5">
    <source>
        <dbReference type="ARBA" id="ARBA00022679"/>
    </source>
</evidence>
<evidence type="ECO:0000256" key="13">
    <source>
        <dbReference type="ARBA" id="ARBA00023157"/>
    </source>
</evidence>
<comment type="similarity">
    <text evidence="17">Belongs to the protein kinase superfamily.</text>
</comment>
<keyword evidence="6" id="KW-0812">Transmembrane</keyword>
<evidence type="ECO:0000256" key="17">
    <source>
        <dbReference type="RuleBase" id="RU000304"/>
    </source>
</evidence>
<dbReference type="PANTHER" id="PTHR27002">
    <property type="entry name" value="RECEPTOR-LIKE SERINE/THREONINE-PROTEIN KINASE SD1-8"/>
    <property type="match status" value="1"/>
</dbReference>
<evidence type="ECO:0000256" key="11">
    <source>
        <dbReference type="ARBA" id="ARBA00022989"/>
    </source>
</evidence>
<dbReference type="GO" id="GO:0005886">
    <property type="term" value="C:plasma membrane"/>
    <property type="evidence" value="ECO:0007669"/>
    <property type="project" value="UniProtKB-SubCell"/>
</dbReference>
<feature type="domain" description="Protein kinase" evidence="19">
    <location>
        <begin position="93"/>
        <end position="377"/>
    </location>
</feature>
<keyword evidence="14" id="KW-0675">Receptor</keyword>
<dbReference type="InterPro" id="IPR021820">
    <property type="entry name" value="S-locus_recpt_kinase_C"/>
</dbReference>
<dbReference type="CDD" id="cd14066">
    <property type="entry name" value="STKc_IRAK"/>
    <property type="match status" value="1"/>
</dbReference>
<feature type="region of interest" description="Disordered" evidence="18">
    <location>
        <begin position="376"/>
        <end position="395"/>
    </location>
</feature>
<dbReference type="PANTHER" id="PTHR27002:SF181">
    <property type="entry name" value="RECEPTOR-LIKE SERINE_THREONINE-PROTEIN KINASE"/>
    <property type="match status" value="1"/>
</dbReference>
<evidence type="ECO:0000256" key="16">
    <source>
        <dbReference type="PROSITE-ProRule" id="PRU10141"/>
    </source>
</evidence>
<dbReference type="OrthoDB" id="4062651at2759"/>
<evidence type="ECO:0000256" key="9">
    <source>
        <dbReference type="ARBA" id="ARBA00022777"/>
    </source>
</evidence>
<evidence type="ECO:0000256" key="14">
    <source>
        <dbReference type="ARBA" id="ARBA00023170"/>
    </source>
</evidence>
<dbReference type="GO" id="GO:0004674">
    <property type="term" value="F:protein serine/threonine kinase activity"/>
    <property type="evidence" value="ECO:0007669"/>
    <property type="project" value="UniProtKB-KW"/>
</dbReference>
<keyword evidence="4 17" id="KW-0723">Serine/threonine-protein kinase</keyword>
<evidence type="ECO:0000256" key="12">
    <source>
        <dbReference type="ARBA" id="ARBA00023136"/>
    </source>
</evidence>
<reference evidence="20" key="1">
    <citation type="submission" date="2017-07" db="EMBL/GenBank/DDBJ databases">
        <title>Taro Niue Genome Assembly and Annotation.</title>
        <authorList>
            <person name="Atibalentja N."/>
            <person name="Keating K."/>
            <person name="Fields C.J."/>
        </authorList>
    </citation>
    <scope>NUCLEOTIDE SEQUENCE</scope>
    <source>
        <strain evidence="20">Niue_2</strain>
        <tissue evidence="20">Leaf</tissue>
    </source>
</reference>
<evidence type="ECO:0000256" key="4">
    <source>
        <dbReference type="ARBA" id="ARBA00022527"/>
    </source>
</evidence>
<name>A0A843W0C4_COLES</name>
<dbReference type="PROSITE" id="PS00107">
    <property type="entry name" value="PROTEIN_KINASE_ATP"/>
    <property type="match status" value="1"/>
</dbReference>
<feature type="compositionally biased region" description="Polar residues" evidence="18">
    <location>
        <begin position="376"/>
        <end position="386"/>
    </location>
</feature>
<evidence type="ECO:0000313" key="21">
    <source>
        <dbReference type="Proteomes" id="UP000652761"/>
    </source>
</evidence>
<dbReference type="InterPro" id="IPR000719">
    <property type="entry name" value="Prot_kinase_dom"/>
</dbReference>
<keyword evidence="13" id="KW-1015">Disulfide bond</keyword>
<evidence type="ECO:0000256" key="2">
    <source>
        <dbReference type="ARBA" id="ARBA00004236"/>
    </source>
</evidence>
<evidence type="ECO:0000313" key="20">
    <source>
        <dbReference type="EMBL" id="MQL97783.1"/>
    </source>
</evidence>
<evidence type="ECO:0000256" key="15">
    <source>
        <dbReference type="ARBA" id="ARBA00023180"/>
    </source>
</evidence>
<keyword evidence="3" id="KW-1003">Cell membrane</keyword>
<dbReference type="InterPro" id="IPR008271">
    <property type="entry name" value="Ser/Thr_kinase_AS"/>
</dbReference>
<keyword evidence="21" id="KW-1185">Reference proteome</keyword>
<proteinExistence type="inferred from homology"/>
<dbReference type="Pfam" id="PF07714">
    <property type="entry name" value="PK_Tyr_Ser-Thr"/>
    <property type="match status" value="1"/>
</dbReference>
<evidence type="ECO:0000256" key="1">
    <source>
        <dbReference type="ARBA" id="ARBA00004167"/>
    </source>
</evidence>
<keyword evidence="9" id="KW-0418">Kinase</keyword>
<dbReference type="InterPro" id="IPR011009">
    <property type="entry name" value="Kinase-like_dom_sf"/>
</dbReference>
<dbReference type="Pfam" id="PF11883">
    <property type="entry name" value="DUF3403"/>
    <property type="match status" value="1"/>
</dbReference>
<evidence type="ECO:0000256" key="3">
    <source>
        <dbReference type="ARBA" id="ARBA00022475"/>
    </source>
</evidence>
<comment type="subcellular location">
    <subcellularLocation>
        <location evidence="2">Cell membrane</location>
    </subcellularLocation>
    <subcellularLocation>
        <location evidence="1">Membrane</location>
        <topology evidence="1">Single-pass membrane protein</topology>
    </subcellularLocation>
</comment>
<keyword evidence="10 16" id="KW-0067">ATP-binding</keyword>
<dbReference type="SUPFAM" id="SSF56112">
    <property type="entry name" value="Protein kinase-like (PK-like)"/>
    <property type="match status" value="1"/>
</dbReference>
<sequence length="411" mass="45911">MLRVVLPLVLFAGVLCLALFWCWKNKAEMIKGRWKNRKKTREVASVAKLSFSGHAQGEFSGSRDLLGDEETDGKELDLPMFSFEAIATATYNFSDSNKLGQGGFGDVYRGVLPGGEKVAVKRLSRSSGQGLDEFKTELVLIAKLQHRNLVRLLGCCIQGEEKILIYEYMPNKSLDYFLFDPERQTMLDWSRRFDIIEGVARGLLYLHRDSRVRVVHRDLKASNILLDGEMNPKISDFGMARIFGGNQNADSTNRVVGTFGYMSPEYAMEGLFSVKSDVYSFGVLMLEIVSGRRNNRCGLMNINLLRHAWQLWTAGRAEEIVDPCIRGSSSMQQVLRCIQIGLLCVQDHAHERPTMSSVVIMLCSDAGVNQVPKQPTFTVEGSPSETDSLKVEHDGNGHSINTVTISIVDGR</sequence>
<evidence type="ECO:0000256" key="6">
    <source>
        <dbReference type="ARBA" id="ARBA00022692"/>
    </source>
</evidence>
<dbReference type="Proteomes" id="UP000652761">
    <property type="component" value="Unassembled WGS sequence"/>
</dbReference>
<keyword evidence="8 16" id="KW-0547">Nucleotide-binding</keyword>
<feature type="binding site" evidence="16">
    <location>
        <position position="121"/>
    </location>
    <ligand>
        <name>ATP</name>
        <dbReference type="ChEBI" id="CHEBI:30616"/>
    </ligand>
</feature>
<dbReference type="Gene3D" id="1.10.510.10">
    <property type="entry name" value="Transferase(Phosphotransferase) domain 1"/>
    <property type="match status" value="1"/>
</dbReference>
<accession>A0A843W0C4</accession>
<dbReference type="EMBL" id="NMUH01002098">
    <property type="protein sequence ID" value="MQL97783.1"/>
    <property type="molecule type" value="Genomic_DNA"/>
</dbReference>
<protein>
    <recommendedName>
        <fullName evidence="19">Protein kinase domain-containing protein</fullName>
    </recommendedName>
</protein>
<evidence type="ECO:0000259" key="19">
    <source>
        <dbReference type="PROSITE" id="PS50011"/>
    </source>
</evidence>
<dbReference type="Gene3D" id="3.30.200.20">
    <property type="entry name" value="Phosphorylase Kinase, domain 1"/>
    <property type="match status" value="1"/>
</dbReference>
<comment type="caution">
    <text evidence="20">The sequence shown here is derived from an EMBL/GenBank/DDBJ whole genome shotgun (WGS) entry which is preliminary data.</text>
</comment>
<dbReference type="FunFam" id="3.30.200.20:FF:000330">
    <property type="entry name" value="G-type lectin S-receptor-like serine/threonine-protein kinase At4g03230"/>
    <property type="match status" value="1"/>
</dbReference>
<dbReference type="GO" id="GO:0005524">
    <property type="term" value="F:ATP binding"/>
    <property type="evidence" value="ECO:0007669"/>
    <property type="project" value="UniProtKB-UniRule"/>
</dbReference>
<dbReference type="FunFam" id="1.10.510.10:FF:000060">
    <property type="entry name" value="G-type lectin S-receptor-like serine/threonine-protein kinase"/>
    <property type="match status" value="1"/>
</dbReference>
<dbReference type="AlphaFoldDB" id="A0A843W0C4"/>
<keyword evidence="5" id="KW-0808">Transferase</keyword>
<evidence type="ECO:0000256" key="8">
    <source>
        <dbReference type="ARBA" id="ARBA00022741"/>
    </source>
</evidence>
<dbReference type="InterPro" id="IPR017441">
    <property type="entry name" value="Protein_kinase_ATP_BS"/>
</dbReference>
<dbReference type="SMART" id="SM00220">
    <property type="entry name" value="S_TKc"/>
    <property type="match status" value="1"/>
</dbReference>
<keyword evidence="11" id="KW-1133">Transmembrane helix</keyword>